<proteinExistence type="predicted"/>
<dbReference type="Pfam" id="PF12937">
    <property type="entry name" value="F-box-like"/>
    <property type="match status" value="1"/>
</dbReference>
<dbReference type="AlphaFoldDB" id="A0A9P4U4D3"/>
<dbReference type="InterPro" id="IPR039719">
    <property type="entry name" value="FBXO28"/>
</dbReference>
<evidence type="ECO:0000313" key="2">
    <source>
        <dbReference type="EMBL" id="KAF2435953.1"/>
    </source>
</evidence>
<protein>
    <recommendedName>
        <fullName evidence="1">F-box domain-containing protein</fullName>
    </recommendedName>
</protein>
<gene>
    <name evidence="2" type="ORF">EJ08DRAFT_604137</name>
</gene>
<evidence type="ECO:0000313" key="3">
    <source>
        <dbReference type="Proteomes" id="UP000800235"/>
    </source>
</evidence>
<dbReference type="Proteomes" id="UP000800235">
    <property type="component" value="Unassembled WGS sequence"/>
</dbReference>
<dbReference type="OrthoDB" id="3219396at2759"/>
<sequence>MDNLPSELLLHILSFLTPKELIPIQILSSKFLRLARDATLWREKCFQESYQEKRRLRQLRLAASDARYEPLLQAMMNMTGPSAPATELDTRTAILGEGDENQKENEKGKERLRALANWEPGFPGERINYYEEYIQRNADISVSWFEGVKDGVGGEEKETRDVTGVGLIYGQDGSVAEKVVGALDDGSVGIWEIENGDRQGRLISRTPSCFLTGLGANKDREQAISESKAFMTETGAVECVSMDSKSKKGYFGVIDMVVEVDLETLQVISRERYPAPVTALSEARHPTPITVGTNLTLHLHDPRQQVFQSVNPDSAVRLELIGGSPEYSTTRGRFRSLNYVSLSQPGPLSIVHVPEDQEQDGTGSIWVAGRFTSLLNYDRRFFPKLRGTVHSGARISCLRSIPHSFTPREMGFPSSNPLSISAIQTAKALPGHTLLAAGEYKGKGSLELYGLPSQLTRIVPATHPSRAMLQNTAFQNRQTASSSKLLSVTSHGGKIVYSDGDGNVKWVERDGFSPIRSWNINPPTVSTYTEQTFMGIPAAPPDDIVQLLLPTMPKSTESGYVGVGEDNLVAWTGDGRVGLLGFGREKWELQDLEEEALEYDERSRRREEREYGAMMGRALRRQADELNFVRGFGLG</sequence>
<dbReference type="SUPFAM" id="SSF81383">
    <property type="entry name" value="F-box domain"/>
    <property type="match status" value="1"/>
</dbReference>
<dbReference type="SMART" id="SM00256">
    <property type="entry name" value="FBOX"/>
    <property type="match status" value="1"/>
</dbReference>
<name>A0A9P4U4D3_9PEZI</name>
<accession>A0A9P4U4D3</accession>
<dbReference type="GO" id="GO:0000209">
    <property type="term" value="P:protein polyubiquitination"/>
    <property type="evidence" value="ECO:0007669"/>
    <property type="project" value="TreeGrafter"/>
</dbReference>
<dbReference type="PANTHER" id="PTHR13252">
    <property type="entry name" value="F-BOX ONLY PROTEIN 28"/>
    <property type="match status" value="1"/>
</dbReference>
<evidence type="ECO:0000259" key="1">
    <source>
        <dbReference type="PROSITE" id="PS50181"/>
    </source>
</evidence>
<reference evidence="2" key="1">
    <citation type="journal article" date="2020" name="Stud. Mycol.">
        <title>101 Dothideomycetes genomes: a test case for predicting lifestyles and emergence of pathogens.</title>
        <authorList>
            <person name="Haridas S."/>
            <person name="Albert R."/>
            <person name="Binder M."/>
            <person name="Bloem J."/>
            <person name="Labutti K."/>
            <person name="Salamov A."/>
            <person name="Andreopoulos B."/>
            <person name="Baker S."/>
            <person name="Barry K."/>
            <person name="Bills G."/>
            <person name="Bluhm B."/>
            <person name="Cannon C."/>
            <person name="Castanera R."/>
            <person name="Culley D."/>
            <person name="Daum C."/>
            <person name="Ezra D."/>
            <person name="Gonzalez J."/>
            <person name="Henrissat B."/>
            <person name="Kuo A."/>
            <person name="Liang C."/>
            <person name="Lipzen A."/>
            <person name="Lutzoni F."/>
            <person name="Magnuson J."/>
            <person name="Mondo S."/>
            <person name="Nolan M."/>
            <person name="Ohm R."/>
            <person name="Pangilinan J."/>
            <person name="Park H.-J."/>
            <person name="Ramirez L."/>
            <person name="Alfaro M."/>
            <person name="Sun H."/>
            <person name="Tritt A."/>
            <person name="Yoshinaga Y."/>
            <person name="Zwiers L.-H."/>
            <person name="Turgeon B."/>
            <person name="Goodwin S."/>
            <person name="Spatafora J."/>
            <person name="Crous P."/>
            <person name="Grigoriev I."/>
        </authorList>
    </citation>
    <scope>NUCLEOTIDE SEQUENCE</scope>
    <source>
        <strain evidence="2">CBS 130266</strain>
    </source>
</reference>
<dbReference type="PANTHER" id="PTHR13252:SF9">
    <property type="entry name" value="F-BOX ONLY PROTEIN 28"/>
    <property type="match status" value="1"/>
</dbReference>
<comment type="caution">
    <text evidence="2">The sequence shown here is derived from an EMBL/GenBank/DDBJ whole genome shotgun (WGS) entry which is preliminary data.</text>
</comment>
<organism evidence="2 3">
    <name type="scientific">Tothia fuscella</name>
    <dbReference type="NCBI Taxonomy" id="1048955"/>
    <lineage>
        <taxon>Eukaryota</taxon>
        <taxon>Fungi</taxon>
        <taxon>Dikarya</taxon>
        <taxon>Ascomycota</taxon>
        <taxon>Pezizomycotina</taxon>
        <taxon>Dothideomycetes</taxon>
        <taxon>Pleosporomycetidae</taxon>
        <taxon>Venturiales</taxon>
        <taxon>Cylindrosympodiaceae</taxon>
        <taxon>Tothia</taxon>
    </lineage>
</organism>
<dbReference type="PROSITE" id="PS50181">
    <property type="entry name" value="FBOX"/>
    <property type="match status" value="1"/>
</dbReference>
<feature type="domain" description="F-box" evidence="1">
    <location>
        <begin position="1"/>
        <end position="44"/>
    </location>
</feature>
<keyword evidence="3" id="KW-1185">Reference proteome</keyword>
<dbReference type="Gene3D" id="1.20.1280.50">
    <property type="match status" value="1"/>
</dbReference>
<dbReference type="InterPro" id="IPR001810">
    <property type="entry name" value="F-box_dom"/>
</dbReference>
<dbReference type="EMBL" id="MU007012">
    <property type="protein sequence ID" value="KAF2435953.1"/>
    <property type="molecule type" value="Genomic_DNA"/>
</dbReference>
<dbReference type="InterPro" id="IPR036047">
    <property type="entry name" value="F-box-like_dom_sf"/>
</dbReference>